<comment type="caution">
    <text evidence="3">The sequence shown here is derived from an EMBL/GenBank/DDBJ whole genome shotgun (WGS) entry which is preliminary data.</text>
</comment>
<dbReference type="AlphaFoldDB" id="A0A4Q4MWG1"/>
<evidence type="ECO:0000256" key="1">
    <source>
        <dbReference type="SAM" id="MobiDB-lite"/>
    </source>
</evidence>
<organism evidence="3 4">
    <name type="scientific">Alternaria alternata</name>
    <name type="common">Alternaria rot fungus</name>
    <name type="synonym">Torula alternata</name>
    <dbReference type="NCBI Taxonomy" id="5599"/>
    <lineage>
        <taxon>Eukaryota</taxon>
        <taxon>Fungi</taxon>
        <taxon>Dikarya</taxon>
        <taxon>Ascomycota</taxon>
        <taxon>Pezizomycotina</taxon>
        <taxon>Dothideomycetes</taxon>
        <taxon>Pleosporomycetidae</taxon>
        <taxon>Pleosporales</taxon>
        <taxon>Pleosporineae</taxon>
        <taxon>Pleosporaceae</taxon>
        <taxon>Alternaria</taxon>
        <taxon>Alternaria sect. Alternaria</taxon>
        <taxon>Alternaria alternata complex</taxon>
    </lineage>
</organism>
<dbReference type="PANTHER" id="PTHR19303">
    <property type="entry name" value="TRANSPOSON"/>
    <property type="match status" value="1"/>
</dbReference>
<dbReference type="InterPro" id="IPR050863">
    <property type="entry name" value="CenT-Element_Derived"/>
</dbReference>
<dbReference type="Proteomes" id="UP000291422">
    <property type="component" value="Unassembled WGS sequence"/>
</dbReference>
<dbReference type="Gene3D" id="3.30.420.10">
    <property type="entry name" value="Ribonuclease H-like superfamily/Ribonuclease H"/>
    <property type="match status" value="1"/>
</dbReference>
<evidence type="ECO:0000313" key="3">
    <source>
        <dbReference type="EMBL" id="RYN61641.1"/>
    </source>
</evidence>
<protein>
    <recommendedName>
        <fullName evidence="2">DDE-1 domain-containing protein</fullName>
    </recommendedName>
</protein>
<dbReference type="InterPro" id="IPR036397">
    <property type="entry name" value="RNaseH_sf"/>
</dbReference>
<dbReference type="GO" id="GO:0005634">
    <property type="term" value="C:nucleus"/>
    <property type="evidence" value="ECO:0007669"/>
    <property type="project" value="TreeGrafter"/>
</dbReference>
<sequence>MANQLLAVRGGGQVGERWASNLVHRKPELKARLTRQRNRQRVLCSDPAVISPWFDLVQNTRRKYGILDEDTYNFDETGFTMGVAGSVKVVTASERRNRPIGVQTGNREWVTLIAGVNAKGWAVSPFFIFKAKNHDSSWYHDIPKDWRIGVSDNGWTTNELGLAWLQHFIKHIEARTVGSHRLLIIDGHESHKSLAFQDLCEKSKIVTLCMPAHSSHILQPLDVGCFAPLKRAYGKEIRGLANSHIDHIEKKAFLASFKEVFSGSFSMKNIQSSFQATGIVPHNPDVVLSELEVKPRTPTHPTPAAAGWNPKTPSNAREIEAQSTLIRDRI</sequence>
<dbReference type="EMBL" id="PDXD01000103">
    <property type="protein sequence ID" value="RYN61641.1"/>
    <property type="molecule type" value="Genomic_DNA"/>
</dbReference>
<feature type="region of interest" description="Disordered" evidence="1">
    <location>
        <begin position="296"/>
        <end position="316"/>
    </location>
</feature>
<dbReference type="GO" id="GO:0003677">
    <property type="term" value="F:DNA binding"/>
    <property type="evidence" value="ECO:0007669"/>
    <property type="project" value="TreeGrafter"/>
</dbReference>
<feature type="domain" description="DDE-1" evidence="2">
    <location>
        <begin position="107"/>
        <end position="274"/>
    </location>
</feature>
<gene>
    <name evidence="3" type="ORF">AA0117_g12950</name>
</gene>
<reference evidence="4" key="1">
    <citation type="journal article" date="2019" name="bioRxiv">
        <title>Genomics, evolutionary history and diagnostics of the Alternaria alternata species group including apple and Asian pear pathotypes.</title>
        <authorList>
            <person name="Armitage A.D."/>
            <person name="Cockerton H.M."/>
            <person name="Sreenivasaprasad S."/>
            <person name="Woodhall J.W."/>
            <person name="Lane C.R."/>
            <person name="Harrison R.J."/>
            <person name="Clarkson J.P."/>
        </authorList>
    </citation>
    <scope>NUCLEOTIDE SEQUENCE [LARGE SCALE GENOMIC DNA]</scope>
    <source>
        <strain evidence="4">FERA 1177</strain>
    </source>
</reference>
<dbReference type="PANTHER" id="PTHR19303:SF74">
    <property type="entry name" value="POGO TRANSPOSABLE ELEMENT WITH KRAB DOMAIN"/>
    <property type="match status" value="1"/>
</dbReference>
<proteinExistence type="predicted"/>
<evidence type="ECO:0000259" key="2">
    <source>
        <dbReference type="Pfam" id="PF03184"/>
    </source>
</evidence>
<evidence type="ECO:0000313" key="4">
    <source>
        <dbReference type="Proteomes" id="UP000291422"/>
    </source>
</evidence>
<name>A0A4Q4MWG1_ALTAL</name>
<dbReference type="Pfam" id="PF03184">
    <property type="entry name" value="DDE_1"/>
    <property type="match status" value="1"/>
</dbReference>
<dbReference type="InterPro" id="IPR004875">
    <property type="entry name" value="DDE_SF_endonuclease_dom"/>
</dbReference>
<accession>A0A4Q4MWG1</accession>